<dbReference type="InterPro" id="IPR013830">
    <property type="entry name" value="SGNH_hydro"/>
</dbReference>
<evidence type="ECO:0000313" key="3">
    <source>
        <dbReference type="EMBL" id="SKA31609.1"/>
    </source>
</evidence>
<dbReference type="Gene3D" id="2.60.120.260">
    <property type="entry name" value="Galactose-binding domain-like"/>
    <property type="match status" value="1"/>
</dbReference>
<dbReference type="SUPFAM" id="SSF52266">
    <property type="entry name" value="SGNH hydrolase"/>
    <property type="match status" value="1"/>
</dbReference>
<evidence type="ECO:0000259" key="1">
    <source>
        <dbReference type="Pfam" id="PF14606"/>
    </source>
</evidence>
<dbReference type="AlphaFoldDB" id="A0A1T4STU6"/>
<dbReference type="STRING" id="634771.SAMN04488128_103509"/>
<proteinExistence type="predicted"/>
<protein>
    <submittedName>
        <fullName evidence="3">Lysophospholipase L1</fullName>
    </submittedName>
</protein>
<dbReference type="Gene3D" id="3.40.50.1110">
    <property type="entry name" value="SGNH hydrolase"/>
    <property type="match status" value="1"/>
</dbReference>
<evidence type="ECO:0000313" key="4">
    <source>
        <dbReference type="Proteomes" id="UP000190367"/>
    </source>
</evidence>
<reference evidence="4" key="1">
    <citation type="submission" date="2017-02" db="EMBL/GenBank/DDBJ databases">
        <authorList>
            <person name="Varghese N."/>
            <person name="Submissions S."/>
        </authorList>
    </citation>
    <scope>NUCLEOTIDE SEQUENCE [LARGE SCALE GENOMIC DNA]</scope>
    <source>
        <strain evidence="4">DSM 22224</strain>
    </source>
</reference>
<keyword evidence="4" id="KW-1185">Reference proteome</keyword>
<accession>A0A1T4STU6</accession>
<organism evidence="3 4">
    <name type="scientific">Chitinophaga eiseniae</name>
    <dbReference type="NCBI Taxonomy" id="634771"/>
    <lineage>
        <taxon>Bacteria</taxon>
        <taxon>Pseudomonadati</taxon>
        <taxon>Bacteroidota</taxon>
        <taxon>Chitinophagia</taxon>
        <taxon>Chitinophagales</taxon>
        <taxon>Chitinophagaceae</taxon>
        <taxon>Chitinophaga</taxon>
    </lineage>
</organism>
<dbReference type="InterPro" id="IPR036514">
    <property type="entry name" value="SGNH_hydro_sf"/>
</dbReference>
<dbReference type="InterPro" id="IPR032740">
    <property type="entry name" value="GxDLY"/>
</dbReference>
<dbReference type="Pfam" id="PF14607">
    <property type="entry name" value="GxDLY"/>
    <property type="match status" value="1"/>
</dbReference>
<dbReference type="GO" id="GO:0016788">
    <property type="term" value="F:hydrolase activity, acting on ester bonds"/>
    <property type="evidence" value="ECO:0007669"/>
    <property type="project" value="UniProtKB-ARBA"/>
</dbReference>
<name>A0A1T4STU6_9BACT</name>
<sequence>MHFSLFSCILSGANQSSRMKNKTMLSLMALLMYCGSLFAQTPALVYHDAMTFPVIGKYHTEPNYNRLPAKYEKTVRPAVWALSRNSAGVAIRFRTNATTIAARWKVLNNNAMNHMTATGIRGLDLYALVNQQWQFVNSAIPGNDARSEKTILKKGDGAWREYVLFLPLYDGVDSLSIGVNTGADITPPQQSLLMDKKPIVYYGSSIAQGGCASRPGMAYTNILVRQLQRPIINLGFSGNGMFETAVGEAICETDPSLIVIDCNPNTSPELIHERAVKLVEQIRACKPQTPVLLVENYLYEHAYFEKDIHDIVFRKRAELKKAYNDLKKAGVKNLHYISGEGFLGADHEGTVDGVHPTDVGMERFAAHILPTLRKLTKGL</sequence>
<gene>
    <name evidence="3" type="ORF">SAMN04488128_103509</name>
</gene>
<evidence type="ECO:0000259" key="2">
    <source>
        <dbReference type="Pfam" id="PF14607"/>
    </source>
</evidence>
<dbReference type="EMBL" id="FUWZ01000003">
    <property type="protein sequence ID" value="SKA31609.1"/>
    <property type="molecule type" value="Genomic_DNA"/>
</dbReference>
<dbReference type="InterPro" id="IPR051532">
    <property type="entry name" value="Ester_Hydrolysis_Enzymes"/>
</dbReference>
<dbReference type="Proteomes" id="UP000190367">
    <property type="component" value="Unassembled WGS sequence"/>
</dbReference>
<feature type="domain" description="SGNH hydrolase-type esterase" evidence="1">
    <location>
        <begin position="196"/>
        <end position="372"/>
    </location>
</feature>
<dbReference type="PANTHER" id="PTHR30383:SF29">
    <property type="entry name" value="SGNH HYDROLASE-TYPE ESTERASE DOMAIN-CONTAINING PROTEIN"/>
    <property type="match status" value="1"/>
</dbReference>
<dbReference type="Pfam" id="PF14606">
    <property type="entry name" value="Lipase_GDSL_3"/>
    <property type="match status" value="1"/>
</dbReference>
<feature type="domain" description="SGNH hydrolase-type esterase N-terminal" evidence="2">
    <location>
        <begin position="46"/>
        <end position="185"/>
    </location>
</feature>
<dbReference type="PANTHER" id="PTHR30383">
    <property type="entry name" value="THIOESTERASE 1/PROTEASE 1/LYSOPHOSPHOLIPASE L1"/>
    <property type="match status" value="1"/>
</dbReference>